<evidence type="ECO:0000313" key="9">
    <source>
        <dbReference type="EMBL" id="MEJ2868067.1"/>
    </source>
</evidence>
<feature type="transmembrane region" description="Helical" evidence="7">
    <location>
        <begin position="98"/>
        <end position="119"/>
    </location>
</feature>
<name>A0ABU8ML84_9PSEU</name>
<keyword evidence="10" id="KW-1185">Reference proteome</keyword>
<feature type="transmembrane region" description="Helical" evidence="7">
    <location>
        <begin position="278"/>
        <end position="300"/>
    </location>
</feature>
<dbReference type="InterPro" id="IPR035906">
    <property type="entry name" value="MetI-like_sf"/>
</dbReference>
<evidence type="ECO:0000256" key="4">
    <source>
        <dbReference type="ARBA" id="ARBA00022692"/>
    </source>
</evidence>
<evidence type="ECO:0000313" key="10">
    <source>
        <dbReference type="Proteomes" id="UP001385809"/>
    </source>
</evidence>
<dbReference type="PROSITE" id="PS50928">
    <property type="entry name" value="ABC_TM1"/>
    <property type="match status" value="1"/>
</dbReference>
<keyword evidence="5 7" id="KW-1133">Transmembrane helix</keyword>
<feature type="transmembrane region" description="Helical" evidence="7">
    <location>
        <begin position="245"/>
        <end position="266"/>
    </location>
</feature>
<dbReference type="CDD" id="cd06261">
    <property type="entry name" value="TM_PBP2"/>
    <property type="match status" value="1"/>
</dbReference>
<dbReference type="Pfam" id="PF19300">
    <property type="entry name" value="BPD_transp_1_N"/>
    <property type="match status" value="1"/>
</dbReference>
<comment type="caution">
    <text evidence="9">The sequence shown here is derived from an EMBL/GenBank/DDBJ whole genome shotgun (WGS) entry which is preliminary data.</text>
</comment>
<feature type="domain" description="ABC transmembrane type-1" evidence="8">
    <location>
        <begin position="94"/>
        <end position="295"/>
    </location>
</feature>
<accession>A0ABU8ML84</accession>
<keyword evidence="6 7" id="KW-0472">Membrane</keyword>
<dbReference type="InterPro" id="IPR000515">
    <property type="entry name" value="MetI-like"/>
</dbReference>
<dbReference type="Gene3D" id="1.10.3720.10">
    <property type="entry name" value="MetI-like"/>
    <property type="match status" value="1"/>
</dbReference>
<evidence type="ECO:0000256" key="7">
    <source>
        <dbReference type="RuleBase" id="RU363032"/>
    </source>
</evidence>
<keyword evidence="2 7" id="KW-0813">Transport</keyword>
<feature type="transmembrane region" description="Helical" evidence="7">
    <location>
        <begin position="166"/>
        <end position="186"/>
    </location>
</feature>
<dbReference type="InterPro" id="IPR045621">
    <property type="entry name" value="BPD_transp_1_N"/>
</dbReference>
<reference evidence="9 10" key="1">
    <citation type="submission" date="2024-03" db="EMBL/GenBank/DDBJ databases">
        <title>Actinomycetospora sp. OC33-EN08, a novel actinomycete isolated from wild orchid (Aerides multiflora).</title>
        <authorList>
            <person name="Suriyachadkun C."/>
        </authorList>
    </citation>
    <scope>NUCLEOTIDE SEQUENCE [LARGE SCALE GENOMIC DNA]</scope>
    <source>
        <strain evidence="9 10">OC33-EN08</strain>
    </source>
</reference>
<feature type="transmembrane region" description="Helical" evidence="7">
    <location>
        <begin position="7"/>
        <end position="25"/>
    </location>
</feature>
<evidence type="ECO:0000256" key="5">
    <source>
        <dbReference type="ARBA" id="ARBA00022989"/>
    </source>
</evidence>
<keyword evidence="3" id="KW-1003">Cell membrane</keyword>
<feature type="transmembrane region" description="Helical" evidence="7">
    <location>
        <begin position="140"/>
        <end position="160"/>
    </location>
</feature>
<comment type="subcellular location">
    <subcellularLocation>
        <location evidence="1 7">Cell membrane</location>
        <topology evidence="1 7">Multi-pass membrane protein</topology>
    </subcellularLocation>
</comment>
<sequence length="310" mass="31724">MRRAPLRLAVGVGQLVVVAVVVFFLTTSLPGDTAEIVLGQDATPEQVAALRAQLGTDRPAGERFADWASGVLAGDLGRSLQTGQPVVTELSTRLGSTALLAALTLLLLLPLAVLAGTAAGRRAGSSLDRGLTGFLSSVQAAPEFALGLLLVALFALQLGWVPATGGGGGLVTPAVLVLPVVVLVANQLGRLARQVRAGVLTVDRAPHVVHLRRLGLPEPVVLARHVLPGAVLPTIQQLARVVDGLLGGVVVVESLFALPGIGSGFVEAVRARDLPLVGGYALLFAATTILVNLAAGLLSARLTPYRAVLT</sequence>
<evidence type="ECO:0000259" key="8">
    <source>
        <dbReference type="PROSITE" id="PS50928"/>
    </source>
</evidence>
<evidence type="ECO:0000256" key="3">
    <source>
        <dbReference type="ARBA" id="ARBA00022475"/>
    </source>
</evidence>
<proteinExistence type="inferred from homology"/>
<evidence type="ECO:0000256" key="6">
    <source>
        <dbReference type="ARBA" id="ARBA00023136"/>
    </source>
</evidence>
<dbReference type="PANTHER" id="PTHR43163:SF3">
    <property type="entry name" value="PEPTIDE ABC TRANSPORTER PERMEASE PROTEIN"/>
    <property type="match status" value="1"/>
</dbReference>
<protein>
    <submittedName>
        <fullName evidence="9">ABC transporter permease</fullName>
    </submittedName>
</protein>
<dbReference type="RefSeq" id="WP_337694666.1">
    <property type="nucleotide sequence ID" value="NZ_JBBEGN010000003.1"/>
</dbReference>
<dbReference type="Proteomes" id="UP001385809">
    <property type="component" value="Unassembled WGS sequence"/>
</dbReference>
<dbReference type="PANTHER" id="PTHR43163">
    <property type="entry name" value="DIPEPTIDE TRANSPORT SYSTEM PERMEASE PROTEIN DPPB-RELATED"/>
    <property type="match status" value="1"/>
</dbReference>
<dbReference type="SUPFAM" id="SSF161098">
    <property type="entry name" value="MetI-like"/>
    <property type="match status" value="1"/>
</dbReference>
<dbReference type="EMBL" id="JBBEGN010000003">
    <property type="protein sequence ID" value="MEJ2868067.1"/>
    <property type="molecule type" value="Genomic_DNA"/>
</dbReference>
<evidence type="ECO:0000256" key="2">
    <source>
        <dbReference type="ARBA" id="ARBA00022448"/>
    </source>
</evidence>
<evidence type="ECO:0000256" key="1">
    <source>
        <dbReference type="ARBA" id="ARBA00004651"/>
    </source>
</evidence>
<dbReference type="Pfam" id="PF00528">
    <property type="entry name" value="BPD_transp_1"/>
    <property type="match status" value="1"/>
</dbReference>
<gene>
    <name evidence="9" type="ORF">WCD74_09850</name>
</gene>
<organism evidence="9 10">
    <name type="scientific">Actinomycetospora aurantiaca</name>
    <dbReference type="NCBI Taxonomy" id="3129233"/>
    <lineage>
        <taxon>Bacteria</taxon>
        <taxon>Bacillati</taxon>
        <taxon>Actinomycetota</taxon>
        <taxon>Actinomycetes</taxon>
        <taxon>Pseudonocardiales</taxon>
        <taxon>Pseudonocardiaceae</taxon>
        <taxon>Actinomycetospora</taxon>
    </lineage>
</organism>
<comment type="similarity">
    <text evidence="7">Belongs to the binding-protein-dependent transport system permease family.</text>
</comment>
<keyword evidence="4 7" id="KW-0812">Transmembrane</keyword>